<keyword evidence="14" id="KW-1185">Reference proteome</keyword>
<evidence type="ECO:0000256" key="7">
    <source>
        <dbReference type="ARBA" id="ARBA00022840"/>
    </source>
</evidence>
<dbReference type="GO" id="GO:0004674">
    <property type="term" value="F:protein serine/threonine kinase activity"/>
    <property type="evidence" value="ECO:0007669"/>
    <property type="project" value="UniProtKB-KW"/>
</dbReference>
<evidence type="ECO:0000313" key="13">
    <source>
        <dbReference type="EMBL" id="CAJ1393421.1"/>
    </source>
</evidence>
<dbReference type="PANTHER" id="PTHR24351">
    <property type="entry name" value="RIBOSOMAL PROTEIN S6 KINASE"/>
    <property type="match status" value="1"/>
</dbReference>
<feature type="binding site" evidence="10">
    <location>
        <position position="42"/>
    </location>
    <ligand>
        <name>ATP</name>
        <dbReference type="ChEBI" id="CHEBI:30616"/>
    </ligand>
</feature>
<dbReference type="CDD" id="cd05123">
    <property type="entry name" value="STKc_AGC"/>
    <property type="match status" value="1"/>
</dbReference>
<feature type="domain" description="Protein kinase" evidence="11">
    <location>
        <begin position="11"/>
        <end position="270"/>
    </location>
</feature>
<keyword evidence="2" id="KW-0723">Serine/threonine-protein kinase</keyword>
<dbReference type="InterPro" id="IPR000961">
    <property type="entry name" value="AGC-kinase_C"/>
</dbReference>
<evidence type="ECO:0000259" key="11">
    <source>
        <dbReference type="PROSITE" id="PS50011"/>
    </source>
</evidence>
<dbReference type="Gene3D" id="3.30.200.20">
    <property type="entry name" value="Phosphorylase Kinase, domain 1"/>
    <property type="match status" value="1"/>
</dbReference>
<keyword evidence="3" id="KW-0597">Phosphoprotein</keyword>
<evidence type="ECO:0000259" key="12">
    <source>
        <dbReference type="PROSITE" id="PS51285"/>
    </source>
</evidence>
<dbReference type="PROSITE" id="PS00107">
    <property type="entry name" value="PROTEIN_KINASE_ATP"/>
    <property type="match status" value="1"/>
</dbReference>
<evidence type="ECO:0000256" key="2">
    <source>
        <dbReference type="ARBA" id="ARBA00022527"/>
    </source>
</evidence>
<gene>
    <name evidence="13" type="ORF">EVOR1521_LOCUS18295</name>
</gene>
<evidence type="ECO:0000256" key="10">
    <source>
        <dbReference type="PROSITE-ProRule" id="PRU10141"/>
    </source>
</evidence>
<evidence type="ECO:0000256" key="1">
    <source>
        <dbReference type="ARBA" id="ARBA00012513"/>
    </source>
</evidence>
<evidence type="ECO:0000313" key="14">
    <source>
        <dbReference type="Proteomes" id="UP001178507"/>
    </source>
</evidence>
<evidence type="ECO:0000256" key="4">
    <source>
        <dbReference type="ARBA" id="ARBA00022679"/>
    </source>
</evidence>
<keyword evidence="6" id="KW-0418">Kinase</keyword>
<dbReference type="PROSITE" id="PS51285">
    <property type="entry name" value="AGC_KINASE_CTER"/>
    <property type="match status" value="1"/>
</dbReference>
<dbReference type="EMBL" id="CAUJNA010002557">
    <property type="protein sequence ID" value="CAJ1393421.1"/>
    <property type="molecule type" value="Genomic_DNA"/>
</dbReference>
<dbReference type="FunFam" id="1.10.510.10:FF:000008">
    <property type="entry name" value="Non-specific serine/threonine protein kinase"/>
    <property type="match status" value="1"/>
</dbReference>
<dbReference type="GO" id="GO:0005524">
    <property type="term" value="F:ATP binding"/>
    <property type="evidence" value="ECO:0007669"/>
    <property type="project" value="UniProtKB-UniRule"/>
</dbReference>
<dbReference type="SUPFAM" id="SSF56112">
    <property type="entry name" value="Protein kinase-like (PK-like)"/>
    <property type="match status" value="1"/>
</dbReference>
<dbReference type="Pfam" id="PF00433">
    <property type="entry name" value="Pkinase_C"/>
    <property type="match status" value="1"/>
</dbReference>
<dbReference type="Pfam" id="PF00069">
    <property type="entry name" value="Pkinase"/>
    <property type="match status" value="1"/>
</dbReference>
<accession>A0AA36IV10</accession>
<evidence type="ECO:0000256" key="3">
    <source>
        <dbReference type="ARBA" id="ARBA00022553"/>
    </source>
</evidence>
<dbReference type="EC" id="2.7.11.1" evidence="1"/>
<dbReference type="AlphaFoldDB" id="A0AA36IV10"/>
<proteinExistence type="predicted"/>
<evidence type="ECO:0000256" key="5">
    <source>
        <dbReference type="ARBA" id="ARBA00022741"/>
    </source>
</evidence>
<dbReference type="PROSITE" id="PS50011">
    <property type="entry name" value="PROTEIN_KINASE_DOM"/>
    <property type="match status" value="1"/>
</dbReference>
<dbReference type="SMART" id="SM00220">
    <property type="entry name" value="S_TKc"/>
    <property type="match status" value="1"/>
</dbReference>
<comment type="catalytic activity">
    <reaction evidence="9">
        <text>L-seryl-[protein] + ATP = O-phospho-L-seryl-[protein] + ADP + H(+)</text>
        <dbReference type="Rhea" id="RHEA:17989"/>
        <dbReference type="Rhea" id="RHEA-COMP:9863"/>
        <dbReference type="Rhea" id="RHEA-COMP:11604"/>
        <dbReference type="ChEBI" id="CHEBI:15378"/>
        <dbReference type="ChEBI" id="CHEBI:29999"/>
        <dbReference type="ChEBI" id="CHEBI:30616"/>
        <dbReference type="ChEBI" id="CHEBI:83421"/>
        <dbReference type="ChEBI" id="CHEBI:456216"/>
        <dbReference type="EC" id="2.7.11.1"/>
    </reaction>
</comment>
<dbReference type="Proteomes" id="UP001178507">
    <property type="component" value="Unassembled WGS sequence"/>
</dbReference>
<dbReference type="Gene3D" id="1.10.510.10">
    <property type="entry name" value="Transferase(Phosphotransferase) domain 1"/>
    <property type="match status" value="1"/>
</dbReference>
<keyword evidence="4" id="KW-0808">Transferase</keyword>
<comment type="catalytic activity">
    <reaction evidence="8">
        <text>L-threonyl-[protein] + ATP = O-phospho-L-threonyl-[protein] + ADP + H(+)</text>
        <dbReference type="Rhea" id="RHEA:46608"/>
        <dbReference type="Rhea" id="RHEA-COMP:11060"/>
        <dbReference type="Rhea" id="RHEA-COMP:11605"/>
        <dbReference type="ChEBI" id="CHEBI:15378"/>
        <dbReference type="ChEBI" id="CHEBI:30013"/>
        <dbReference type="ChEBI" id="CHEBI:30616"/>
        <dbReference type="ChEBI" id="CHEBI:61977"/>
        <dbReference type="ChEBI" id="CHEBI:456216"/>
        <dbReference type="EC" id="2.7.11.1"/>
    </reaction>
</comment>
<sequence length="338" mass="38064">MAKPTPGLDDFESLRVLGKGSYGKVFLVRHKDSGSEKLYAMKMLRKEHVLNRNQVEHTKTERNVLEHVSHPFIVSLHYAFQTPKKLYLVLDYCPGGELFFHLSRAGRFSEGRTRFYICELLLALEYLHSLNIIFRDLKPENVLLDAEGHAKLTDFGLSKEGICDNFSARTMCGTPEYLAPELLDSKGHGRAVDWYSLGALAYEMLTGLPPYYTQDRNLLFERIRRAALSYPQYISPVAKSLLQSLLERQPEKRLGGGPHDGVEIRSHSFFSSVDWEAIYQRLVTPPFKPKVAGAADVSNFEKEFVDMPVVVSEAGAGPGVHFDGFTYQGEQPGTVMGL</sequence>
<dbReference type="SMART" id="SM00133">
    <property type="entry name" value="S_TK_X"/>
    <property type="match status" value="1"/>
</dbReference>
<feature type="domain" description="AGC-kinase C-terminal" evidence="12">
    <location>
        <begin position="271"/>
        <end position="337"/>
    </location>
</feature>
<comment type="caution">
    <text evidence="13">The sequence shown here is derived from an EMBL/GenBank/DDBJ whole genome shotgun (WGS) entry which is preliminary data.</text>
</comment>
<dbReference type="InterPro" id="IPR017892">
    <property type="entry name" value="Pkinase_C"/>
</dbReference>
<evidence type="ECO:0000256" key="8">
    <source>
        <dbReference type="ARBA" id="ARBA00047899"/>
    </source>
</evidence>
<dbReference type="FunFam" id="3.30.200.20:FF:000048">
    <property type="entry name" value="Non-specific serine/threonine protein kinase"/>
    <property type="match status" value="1"/>
</dbReference>
<dbReference type="InterPro" id="IPR000719">
    <property type="entry name" value="Prot_kinase_dom"/>
</dbReference>
<evidence type="ECO:0000256" key="6">
    <source>
        <dbReference type="ARBA" id="ARBA00022777"/>
    </source>
</evidence>
<organism evidence="13 14">
    <name type="scientific">Effrenium voratum</name>
    <dbReference type="NCBI Taxonomy" id="2562239"/>
    <lineage>
        <taxon>Eukaryota</taxon>
        <taxon>Sar</taxon>
        <taxon>Alveolata</taxon>
        <taxon>Dinophyceae</taxon>
        <taxon>Suessiales</taxon>
        <taxon>Symbiodiniaceae</taxon>
        <taxon>Effrenium</taxon>
    </lineage>
</organism>
<keyword evidence="5 10" id="KW-0547">Nucleotide-binding</keyword>
<protein>
    <recommendedName>
        <fullName evidence="1">non-specific serine/threonine protein kinase</fullName>
        <ecNumber evidence="1">2.7.11.1</ecNumber>
    </recommendedName>
</protein>
<reference evidence="13" key="1">
    <citation type="submission" date="2023-08" db="EMBL/GenBank/DDBJ databases">
        <authorList>
            <person name="Chen Y."/>
            <person name="Shah S."/>
            <person name="Dougan E. K."/>
            <person name="Thang M."/>
            <person name="Chan C."/>
        </authorList>
    </citation>
    <scope>NUCLEOTIDE SEQUENCE</scope>
</reference>
<name>A0AA36IV10_9DINO</name>
<dbReference type="InterPro" id="IPR011009">
    <property type="entry name" value="Kinase-like_dom_sf"/>
</dbReference>
<keyword evidence="7 10" id="KW-0067">ATP-binding</keyword>
<evidence type="ECO:0000256" key="9">
    <source>
        <dbReference type="ARBA" id="ARBA00048679"/>
    </source>
</evidence>
<dbReference type="InterPro" id="IPR045270">
    <property type="entry name" value="STKc_AGC"/>
</dbReference>
<dbReference type="InterPro" id="IPR017441">
    <property type="entry name" value="Protein_kinase_ATP_BS"/>
</dbReference>